<feature type="compositionally biased region" description="Low complexity" evidence="4">
    <location>
        <begin position="1651"/>
        <end position="1666"/>
    </location>
</feature>
<evidence type="ECO:0000256" key="4">
    <source>
        <dbReference type="SAM" id="MobiDB-lite"/>
    </source>
</evidence>
<proteinExistence type="predicted"/>
<name>A0A5E4QV58_9NEOP</name>
<evidence type="ECO:0000256" key="1">
    <source>
        <dbReference type="ARBA" id="ARBA00004123"/>
    </source>
</evidence>
<feature type="compositionally biased region" description="Polar residues" evidence="4">
    <location>
        <begin position="1274"/>
        <end position="1284"/>
    </location>
</feature>
<evidence type="ECO:0000259" key="5">
    <source>
        <dbReference type="Pfam" id="PF16755"/>
    </source>
</evidence>
<feature type="compositionally biased region" description="Basic and acidic residues" evidence="4">
    <location>
        <begin position="1042"/>
        <end position="1062"/>
    </location>
</feature>
<feature type="region of interest" description="Disordered" evidence="4">
    <location>
        <begin position="430"/>
        <end position="452"/>
    </location>
</feature>
<feature type="compositionally biased region" description="Low complexity" evidence="4">
    <location>
        <begin position="1310"/>
        <end position="1327"/>
    </location>
</feature>
<feature type="region of interest" description="Disordered" evidence="4">
    <location>
        <begin position="1302"/>
        <end position="1374"/>
    </location>
</feature>
<feature type="region of interest" description="Disordered" evidence="4">
    <location>
        <begin position="887"/>
        <end position="914"/>
    </location>
</feature>
<dbReference type="GO" id="GO:0017056">
    <property type="term" value="F:structural constituent of nuclear pore"/>
    <property type="evidence" value="ECO:0007669"/>
    <property type="project" value="TreeGrafter"/>
</dbReference>
<evidence type="ECO:0000313" key="6">
    <source>
        <dbReference type="EMBL" id="VVD00811.1"/>
    </source>
</evidence>
<dbReference type="InterPro" id="IPR039462">
    <property type="entry name" value="Nup159/Nup146_N"/>
</dbReference>
<dbReference type="Gene3D" id="2.130.10.10">
    <property type="entry name" value="YVTN repeat-like/Quinoprotein amine dehydrogenase"/>
    <property type="match status" value="1"/>
</dbReference>
<evidence type="ECO:0000256" key="3">
    <source>
        <dbReference type="ARBA" id="ARBA00023242"/>
    </source>
</evidence>
<dbReference type="Pfam" id="PF16755">
    <property type="entry name" value="Beta-prop_NUP159_NUP214"/>
    <property type="match status" value="1"/>
</dbReference>
<feature type="region of interest" description="Disordered" evidence="4">
    <location>
        <begin position="1562"/>
        <end position="1690"/>
    </location>
</feature>
<dbReference type="InterPro" id="IPR015943">
    <property type="entry name" value="WD40/YVTN_repeat-like_dom_sf"/>
</dbReference>
<protein>
    <recommendedName>
        <fullName evidence="5">Nucleoporin Nup159/Nup146 N-terminal domain-containing protein</fullName>
    </recommendedName>
</protein>
<keyword evidence="2" id="KW-0813">Transport</keyword>
<feature type="compositionally biased region" description="Low complexity" evidence="4">
    <location>
        <begin position="1625"/>
        <end position="1643"/>
    </location>
</feature>
<feature type="region of interest" description="Disordered" evidence="4">
    <location>
        <begin position="790"/>
        <end position="812"/>
    </location>
</feature>
<evidence type="ECO:0000256" key="2">
    <source>
        <dbReference type="ARBA" id="ARBA00022448"/>
    </source>
</evidence>
<feature type="region of interest" description="Disordered" evidence="4">
    <location>
        <begin position="1147"/>
        <end position="1177"/>
    </location>
</feature>
<feature type="compositionally biased region" description="Polar residues" evidence="4">
    <location>
        <begin position="1349"/>
        <end position="1374"/>
    </location>
</feature>
<feature type="compositionally biased region" description="Polar residues" evidence="4">
    <location>
        <begin position="901"/>
        <end position="914"/>
    </location>
</feature>
<feature type="domain" description="Nucleoporin Nup159/Nup146 N-terminal" evidence="5">
    <location>
        <begin position="79"/>
        <end position="368"/>
    </location>
</feature>
<sequence>MEVQSAPSSVDETSLLYKLQRKLKVFNTSNNLTNRGYNLLATSTKFGLVFVTSPQGILCVYNIKEVIDCENNPKHIPIKLPIEPTHVGTNCDQEWLAVIGGHTLMIFNIPDFQNPNVRPSATIRIDVQPSTFVSSIQWNPCISDTIGIVYFDGTLVVSQVNTMQTKKIQSKARCLCWSPKGKQLVTGNMDGTICQYKPDLTLMKTVPAPNIFENAPHEAMAIHWISTYQFAIVYKKLNDNSRPAVTIVNTPKVGTPICVNFEDICYSLGSNRPWYYYLIGFTQWNLILTSSSNSIEIGTLGSKDGATWTQWCQNDEARPELPLTDKNIENYPVGICTSTSAAHQLPWGENEVLPPMPFLLVLSHTGLLTVFNIINIDRNASQVCSSIQPLTLPASSLTSAIPDVVSSPEPANQPISHLRQALQSTQQFTKQPQAVQQPPSYQAVTPPEMPRSSQPIIVESSTPIRAKTTPAPSLFQEIKMTPQPKSQVPDKVLDTSLVVQSTLIAQAEMNAALKCEQEKINKAKVNQELQNMLIKEVNDFQMELYKFRKFIMENLNETQEEINSMQPNIELHGLSPDQVKQDSEMEELRDFIIQLKLELVRTCAAVAEARTQAEVQEEHEWTQADPLTTKRFNSIKQLAFYVENQLEQAQKAIDYKWAELLKYQDKRSGHRMIHPILDDVYQPLVKQQNILTRHQAVLKTLRNTLKECSTMPFIKTASLFRCTPFKNTDPLSKLTKNILNMSIEAQDTKKKGVLSTHKLDALRDFLSNHKPKKIKPVNIELHKHLAQREMQQKYEKSIQDQREQEKQRQSMQKEIKNEINTGLKTEIKQEKLDIVKQHPVTVPATNIKPAVANVVRTLNFTEVPEPIKEPAENIFVAKPQFKPQAQLPVTKNDSKPAAISDSGNTKVATNDNKNSENVFDNRKICSPFAFSCPNAPTSITQTNIFTSKPIADMTNMFSKFTQQLAPEVKTDSKVIPRSDETGEAVPTTEPSVIVTKPETPKAANIKPIQNILSLKSSSPLSDIQNVPDVLKSNKNVIFGKSASKENQKELHSLKAGGDKKETSKPFTIQSMTNLPPSSSAHPVFVVDLKKPNEIKIEKSLPSTFLTQITTPPVSTGVPLSQSTATSVAKSATSTTDTFKVPVSSTITSRTPEATKTGPEKLPQISKAESVASNNDTTSPIVETSATVKISLKPQPDSSSARSAFTDISIKTEKASQKTVETGITTTATTQEEVVKDTSTVATSMLASTTSNTNQPSSISPSPPIIASEPPTPANGDSTSPTSAQSVFSAANKVVFGIPALPDVSQAPSVSSTTPSFGSNTSTFGTTSAPATDCSGTTQASTLSTSQSSPFGTATQQTSIFGTPNTTSQTIFGSSPSTTPAAVFASANTTQGSIFGSPAQTSVFGQATTTQSSIFGAAPQQTSIFGLNANGTSVFGTTTSQASAFGTPATQASVFGSSTPPTQGFGSSPPSVFGSSTQSSLFGTSTTTTQSGSLFGDGGANLFASASISTTTASPQSGGSIFGSPGSAFGSTNVFGGKASFNGSNSTATNIFGGGSSTFAQKPAQDFWGSGNTTSGFGSGFGQQSSQPSVFGSPGGSFSQPSTAQPFSNPQSESAFGSPQPSSPAFGGSPAFGSKPSFGSPPSFGGSGFGGTSANPGFGSSATFGSGATFGGTAFGNTSPKAFGGSSPSKY</sequence>
<dbReference type="GO" id="GO:0006606">
    <property type="term" value="P:protein import into nucleus"/>
    <property type="evidence" value="ECO:0007669"/>
    <property type="project" value="TreeGrafter"/>
</dbReference>
<dbReference type="PANTHER" id="PTHR23193">
    <property type="entry name" value="NUCLEAR PORE COMPLEX PROTEIN NUP"/>
    <property type="match status" value="1"/>
</dbReference>
<gene>
    <name evidence="6" type="ORF">LSINAPIS_LOCUS11374</name>
</gene>
<dbReference type="GO" id="GO:0008139">
    <property type="term" value="F:nuclear localization sequence binding"/>
    <property type="evidence" value="ECO:0007669"/>
    <property type="project" value="TreeGrafter"/>
</dbReference>
<accession>A0A5E4QV58</accession>
<feature type="non-terminal residue" evidence="6">
    <location>
        <position position="1690"/>
    </location>
</feature>
<keyword evidence="3" id="KW-0539">Nucleus</keyword>
<dbReference type="GO" id="GO:0005643">
    <property type="term" value="C:nuclear pore"/>
    <property type="evidence" value="ECO:0007669"/>
    <property type="project" value="TreeGrafter"/>
</dbReference>
<dbReference type="EMBL" id="FZQP02005000">
    <property type="protein sequence ID" value="VVD00811.1"/>
    <property type="molecule type" value="Genomic_DNA"/>
</dbReference>
<reference evidence="6 7" key="1">
    <citation type="submission" date="2017-07" db="EMBL/GenBank/DDBJ databases">
        <authorList>
            <person name="Talla V."/>
            <person name="Backstrom N."/>
        </authorList>
    </citation>
    <scope>NUCLEOTIDE SEQUENCE [LARGE SCALE GENOMIC DNA]</scope>
</reference>
<feature type="region of interest" description="Disordered" evidence="4">
    <location>
        <begin position="1246"/>
        <end position="1284"/>
    </location>
</feature>
<feature type="compositionally biased region" description="Low complexity" evidence="4">
    <location>
        <begin position="1568"/>
        <end position="1602"/>
    </location>
</feature>
<feature type="compositionally biased region" description="Low complexity" evidence="4">
    <location>
        <begin position="1334"/>
        <end position="1348"/>
    </location>
</feature>
<organism evidence="6 7">
    <name type="scientific">Leptidea sinapis</name>
    <dbReference type="NCBI Taxonomy" id="189913"/>
    <lineage>
        <taxon>Eukaryota</taxon>
        <taxon>Metazoa</taxon>
        <taxon>Ecdysozoa</taxon>
        <taxon>Arthropoda</taxon>
        <taxon>Hexapoda</taxon>
        <taxon>Insecta</taxon>
        <taxon>Pterygota</taxon>
        <taxon>Neoptera</taxon>
        <taxon>Endopterygota</taxon>
        <taxon>Lepidoptera</taxon>
        <taxon>Glossata</taxon>
        <taxon>Ditrysia</taxon>
        <taxon>Papilionoidea</taxon>
        <taxon>Pieridae</taxon>
        <taxon>Dismorphiinae</taxon>
        <taxon>Leptidea</taxon>
    </lineage>
</organism>
<feature type="compositionally biased region" description="Polar residues" evidence="4">
    <location>
        <begin position="430"/>
        <end position="443"/>
    </location>
</feature>
<dbReference type="GO" id="GO:0006405">
    <property type="term" value="P:RNA export from nucleus"/>
    <property type="evidence" value="ECO:0007669"/>
    <property type="project" value="TreeGrafter"/>
</dbReference>
<evidence type="ECO:0000313" key="7">
    <source>
        <dbReference type="Proteomes" id="UP000324832"/>
    </source>
</evidence>
<feature type="compositionally biased region" description="Polar residues" evidence="4">
    <location>
        <begin position="1603"/>
        <end position="1619"/>
    </location>
</feature>
<dbReference type="Proteomes" id="UP000324832">
    <property type="component" value="Unassembled WGS sequence"/>
</dbReference>
<dbReference type="PANTHER" id="PTHR23193:SF46">
    <property type="entry name" value="NUCLEAR PORE COMPLEX PROTEIN NUP214"/>
    <property type="match status" value="1"/>
</dbReference>
<comment type="subcellular location">
    <subcellularLocation>
        <location evidence="1">Nucleus</location>
    </subcellularLocation>
</comment>
<keyword evidence="7" id="KW-1185">Reference proteome</keyword>
<dbReference type="InterPro" id="IPR026054">
    <property type="entry name" value="Nucleoporin"/>
</dbReference>
<dbReference type="SUPFAM" id="SSF117289">
    <property type="entry name" value="Nucleoporin domain"/>
    <property type="match status" value="1"/>
</dbReference>
<feature type="compositionally biased region" description="Low complexity" evidence="4">
    <location>
        <begin position="1246"/>
        <end position="1268"/>
    </location>
</feature>
<feature type="region of interest" description="Disordered" evidence="4">
    <location>
        <begin position="1041"/>
        <end position="1062"/>
    </location>
</feature>